<dbReference type="GO" id="GO:0004222">
    <property type="term" value="F:metalloendopeptidase activity"/>
    <property type="evidence" value="ECO:0007669"/>
    <property type="project" value="InterPro"/>
</dbReference>
<name>A0A1T0CC19_9GAMM</name>
<dbReference type="InterPro" id="IPR011765">
    <property type="entry name" value="Pept_M16_N"/>
</dbReference>
<protein>
    <submittedName>
        <fullName evidence="5">Peptidase M16</fullName>
    </submittedName>
</protein>
<dbReference type="AlphaFoldDB" id="A0A1T0CC19"/>
<comment type="similarity">
    <text evidence="2 3">Belongs to the peptidase M16 family.</text>
</comment>
<dbReference type="PANTHER" id="PTHR43016:SF13">
    <property type="entry name" value="PRESEQUENCE PROTEASE, MITOCHONDRIAL"/>
    <property type="match status" value="1"/>
</dbReference>
<dbReference type="Pfam" id="PF08367">
    <property type="entry name" value="M16C_assoc"/>
    <property type="match status" value="1"/>
</dbReference>
<dbReference type="OrthoDB" id="9762027at2"/>
<dbReference type="Pfam" id="PF05193">
    <property type="entry name" value="Peptidase_M16_C"/>
    <property type="match status" value="1"/>
</dbReference>
<comment type="cofactor">
    <cofactor evidence="1">
        <name>Zn(2+)</name>
        <dbReference type="ChEBI" id="CHEBI:29105"/>
    </cofactor>
</comment>
<evidence type="ECO:0000256" key="2">
    <source>
        <dbReference type="ARBA" id="ARBA00007261"/>
    </source>
</evidence>
<organism evidence="5 6">
    <name type="scientific">Lwoffella lincolnii</name>
    <dbReference type="NCBI Taxonomy" id="90241"/>
    <lineage>
        <taxon>Bacteria</taxon>
        <taxon>Pseudomonadati</taxon>
        <taxon>Pseudomonadota</taxon>
        <taxon>Gammaproteobacteria</taxon>
        <taxon>Moraxellales</taxon>
        <taxon>Moraxellaceae</taxon>
        <taxon>Lwoffella</taxon>
    </lineage>
</organism>
<dbReference type="PROSITE" id="PS00143">
    <property type="entry name" value="INSULINASE"/>
    <property type="match status" value="1"/>
</dbReference>
<sequence>MNTNQKNKFSIHPAFELLSHHSIDALSLDVLVCQHKQTGAIHYHLAHPSDENAFLIGFRTQPMDSKGEAHILEHTALCGSAKYPVRDPFFSMIKRSLNTFMNAMTAADWTVYPFATQNRKDYFNLLSVYLDATFFPNIDPLDFAQEGIRIELDEADKPQFKGIVFNEMKGAMSGEIDQLYHAIAHHLFPTTTYHYNSGGDPAKIPDLTHEELVHFHQSHYQPTNAVIMSFGNIAVADIQDKLHHDALVRFDKGQKHRSVLEQSFTAPVVATEHYGVNELTKEQTHHVLAWLLPPIVNPKERLALRLLEGVLTEHSGSPLRAYLESHSLATAPSPLLGLDDSHYQMVFYAGVRGSEPQHAKAIEQGIMQLLTDMAAKPIDDEEIETILHQIELNQRHIGGDSMPYGLNLMLEAFSTAIHDGNPIDVWQIDEHLAWLREQVKDPTWLPSLLQKHLVDNPHRVRVSLVPDDKQAERLAKEEQQRLDAIDKTLSEADKAHLREQAVALAKRQTTPDDLSLLPKVGLEDVPKSISLAKGSTKSIRLAGQDTTLYQYETGTNGLYYHQIIVPLAGRDDIINHSLLPIYLALLTELGTDSLSARQMQAKQASLSSGITARISQRTSINDPWRLQSYFVMATRALVSKPQAINLLKEVMLEGVFSEHDRIKELLKQKQNAWQSSLSRSGHAYAMQTASRGMSRQAQIEYVRGGLPALNALKAFLTQASTDKTAFDVAFNQLSNGLMALHQSIINLPMQAILVAEADDLPMLTEHLINAWSDTHQTDACQAEKPLNSDAISNLPPAFVQTIPELANGQLVGEVSEKQVNEKQRVVEDLAWLVATNVYHNASSYPVPPANHADTPALMVLAPYLRHGYLHSAIREQGGAYGGGASYDADACAFKFFSYRDPQCQATFEHFTNSIDWLLTTEQKPEQLEEAILGVVAGMDKPGSPAGEAVKSCFADLHERGEAWQNAMRAKILAVTLDDLRRVAKTYLKNQPHTKASLAPYDKAQDLQALGFAVNKITG</sequence>
<dbReference type="STRING" id="90241.B0682_07945"/>
<dbReference type="PANTHER" id="PTHR43016">
    <property type="entry name" value="PRESEQUENCE PROTEASE"/>
    <property type="match status" value="1"/>
</dbReference>
<dbReference type="InterPro" id="IPR055130">
    <property type="entry name" value="PreP_C"/>
</dbReference>
<evidence type="ECO:0000313" key="5">
    <source>
        <dbReference type="EMBL" id="OOS19863.1"/>
    </source>
</evidence>
<dbReference type="GO" id="GO:0006508">
    <property type="term" value="P:proteolysis"/>
    <property type="evidence" value="ECO:0007669"/>
    <property type="project" value="InterPro"/>
</dbReference>
<comment type="caution">
    <text evidence="5">The sequence shown here is derived from an EMBL/GenBank/DDBJ whole genome shotgun (WGS) entry which is preliminary data.</text>
</comment>
<dbReference type="FunFam" id="3.30.830.10:FF:000011">
    <property type="entry name" value="Presequence protease, mitochondrial"/>
    <property type="match status" value="1"/>
</dbReference>
<dbReference type="Pfam" id="PF22516">
    <property type="entry name" value="PreP_C"/>
    <property type="match status" value="1"/>
</dbReference>
<dbReference type="EMBL" id="MUYT01000012">
    <property type="protein sequence ID" value="OOS19863.1"/>
    <property type="molecule type" value="Genomic_DNA"/>
</dbReference>
<dbReference type="InterPro" id="IPR011249">
    <property type="entry name" value="Metalloenz_LuxS/M16"/>
</dbReference>
<dbReference type="Gene3D" id="3.30.830.10">
    <property type="entry name" value="Metalloenzyme, LuxS/M16 peptidase-like"/>
    <property type="match status" value="4"/>
</dbReference>
<dbReference type="RefSeq" id="WP_078308057.1">
    <property type="nucleotide sequence ID" value="NZ_MUYT01000012.1"/>
</dbReference>
<evidence type="ECO:0000313" key="6">
    <source>
        <dbReference type="Proteomes" id="UP000191094"/>
    </source>
</evidence>
<reference evidence="5 6" key="1">
    <citation type="submission" date="2017-02" db="EMBL/GenBank/DDBJ databases">
        <title>Draft genome sequence of Moraxella lincolnii CCUG 9405T type strain.</title>
        <authorList>
            <person name="Salva-Serra F."/>
            <person name="Engstrom-Jakobsson H."/>
            <person name="Thorell K."/>
            <person name="Jaen-Luchoro D."/>
            <person name="Gonzales-Siles L."/>
            <person name="Karlsson R."/>
            <person name="Yazdan S."/>
            <person name="Boulund F."/>
            <person name="Johnning A."/>
            <person name="Engstrand L."/>
            <person name="Kristiansson E."/>
            <person name="Moore E."/>
        </authorList>
    </citation>
    <scope>NUCLEOTIDE SEQUENCE [LARGE SCALE GENOMIC DNA]</scope>
    <source>
        <strain evidence="5 6">CCUG 9405</strain>
    </source>
</reference>
<proteinExistence type="inferred from homology"/>
<dbReference type="SMART" id="SM01264">
    <property type="entry name" value="M16C_associated"/>
    <property type="match status" value="1"/>
</dbReference>
<dbReference type="Proteomes" id="UP000191094">
    <property type="component" value="Unassembled WGS sequence"/>
</dbReference>
<accession>A0A1T0CC19</accession>
<evidence type="ECO:0000259" key="4">
    <source>
        <dbReference type="SMART" id="SM01264"/>
    </source>
</evidence>
<evidence type="ECO:0000256" key="3">
    <source>
        <dbReference type="RuleBase" id="RU004447"/>
    </source>
</evidence>
<dbReference type="GO" id="GO:0046872">
    <property type="term" value="F:metal ion binding"/>
    <property type="evidence" value="ECO:0007669"/>
    <property type="project" value="InterPro"/>
</dbReference>
<evidence type="ECO:0000256" key="1">
    <source>
        <dbReference type="ARBA" id="ARBA00001947"/>
    </source>
</evidence>
<dbReference type="InterPro" id="IPR001431">
    <property type="entry name" value="Pept_M16_Zn_BS"/>
</dbReference>
<gene>
    <name evidence="5" type="ORF">B0682_07945</name>
</gene>
<dbReference type="SUPFAM" id="SSF63411">
    <property type="entry name" value="LuxS/MPP-like metallohydrolase"/>
    <property type="match status" value="4"/>
</dbReference>
<dbReference type="InterPro" id="IPR013578">
    <property type="entry name" value="Peptidase_M16C_assoc"/>
</dbReference>
<dbReference type="Pfam" id="PF00675">
    <property type="entry name" value="Peptidase_M16"/>
    <property type="match status" value="1"/>
</dbReference>
<feature type="domain" description="Peptidase M16C associated" evidence="4">
    <location>
        <begin position="464"/>
        <end position="715"/>
    </location>
</feature>
<keyword evidence="6" id="KW-1185">Reference proteome</keyword>
<dbReference type="InterPro" id="IPR007863">
    <property type="entry name" value="Peptidase_M16_C"/>
</dbReference>